<dbReference type="Gene3D" id="1.25.40.10">
    <property type="entry name" value="Tetratricopeptide repeat domain"/>
    <property type="match status" value="1"/>
</dbReference>
<reference evidence="4" key="2">
    <citation type="submission" date="2022-10" db="EMBL/GenBank/DDBJ databases">
        <authorList>
            <consortium name="ENA_rothamsted_submissions"/>
            <consortium name="culmorum"/>
            <person name="King R."/>
        </authorList>
    </citation>
    <scope>NUCLEOTIDE SEQUENCE</scope>
</reference>
<feature type="signal peptide" evidence="3">
    <location>
        <begin position="1"/>
        <end position="23"/>
    </location>
</feature>
<evidence type="ECO:0000256" key="1">
    <source>
        <dbReference type="PROSITE-ProRule" id="PRU00339"/>
    </source>
</evidence>
<dbReference type="GO" id="GO:0030041">
    <property type="term" value="P:actin filament polymerization"/>
    <property type="evidence" value="ECO:0007669"/>
    <property type="project" value="TreeGrafter"/>
</dbReference>
<dbReference type="PANTHER" id="PTHR16091">
    <property type="entry name" value="TTC17 PROTEIN"/>
    <property type="match status" value="1"/>
</dbReference>
<dbReference type="InterPro" id="IPR011990">
    <property type="entry name" value="TPR-like_helical_dom_sf"/>
</dbReference>
<feature type="repeat" description="TPR" evidence="1">
    <location>
        <begin position="180"/>
        <end position="213"/>
    </location>
</feature>
<dbReference type="InterPro" id="IPR019734">
    <property type="entry name" value="TPR_rpt"/>
</dbReference>
<evidence type="ECO:0008006" key="6">
    <source>
        <dbReference type="Google" id="ProtNLM"/>
    </source>
</evidence>
<dbReference type="EMBL" id="OU895878">
    <property type="protein sequence ID" value="CAG9802578.1"/>
    <property type="molecule type" value="Genomic_DNA"/>
</dbReference>
<dbReference type="OrthoDB" id="79426at2759"/>
<protein>
    <recommendedName>
        <fullName evidence="6">Tetratricopeptide repeat protein 17</fullName>
    </recommendedName>
</protein>
<gene>
    <name evidence="4" type="ORF">CHIRRI_LOCUS5484</name>
</gene>
<dbReference type="SMART" id="SM00028">
    <property type="entry name" value="TPR"/>
    <property type="match status" value="3"/>
</dbReference>
<evidence type="ECO:0000313" key="5">
    <source>
        <dbReference type="Proteomes" id="UP001153620"/>
    </source>
</evidence>
<feature type="repeat" description="TPR" evidence="1">
    <location>
        <begin position="252"/>
        <end position="285"/>
    </location>
</feature>
<dbReference type="InterPro" id="IPR052630">
    <property type="entry name" value="TTC17"/>
</dbReference>
<name>A0A9N9RSF5_9DIPT</name>
<dbReference type="GO" id="GO:0005737">
    <property type="term" value="C:cytoplasm"/>
    <property type="evidence" value="ECO:0007669"/>
    <property type="project" value="TreeGrafter"/>
</dbReference>
<sequence>MEQQIISLCYLLFLQIAFINTKSQLFTLKNNKIIMLSQNVDDFDDIFYIISTTEPQFGNTWTKESDNFDFTIGIDAEIDSHNSDNRTSIHQRLENSTKQPKDEQQPQPYEVLDCGKAVNFTVFDELVGIANRKKHKTLPEPDVLFTFTTKAKSGKLRKNFDVDALESKLRKAKRDKPRSVQLYNQIGNFHRIKGDALLSIECFRKALSINPTNSEVILNLARVLFHQGYLEDAIYLTRRSLEVHSSDARATWRQYFTLGEIFKKYGNIQESILHLRHALELSPHHDKILQALEDIEKLPISSLHFYTILIILLLVICVLIVMRYLNQDEFPGNDTDIKPQKARCFKIRGAMSKVRVIRRK</sequence>
<keyword evidence="1" id="KW-0802">TPR repeat</keyword>
<proteinExistence type="predicted"/>
<dbReference type="PROSITE" id="PS50005">
    <property type="entry name" value="TPR"/>
    <property type="match status" value="2"/>
</dbReference>
<keyword evidence="2" id="KW-0472">Membrane</keyword>
<dbReference type="GO" id="GO:0015629">
    <property type="term" value="C:actin cytoskeleton"/>
    <property type="evidence" value="ECO:0007669"/>
    <property type="project" value="TreeGrafter"/>
</dbReference>
<dbReference type="SUPFAM" id="SSF48452">
    <property type="entry name" value="TPR-like"/>
    <property type="match status" value="1"/>
</dbReference>
<dbReference type="PANTHER" id="PTHR16091:SF3">
    <property type="entry name" value="TETRATRICOPEPTIDE REPEAT PROTEIN 17"/>
    <property type="match status" value="1"/>
</dbReference>
<feature type="transmembrane region" description="Helical" evidence="2">
    <location>
        <begin position="303"/>
        <end position="325"/>
    </location>
</feature>
<dbReference type="Pfam" id="PF13181">
    <property type="entry name" value="TPR_8"/>
    <property type="match status" value="1"/>
</dbReference>
<keyword evidence="2" id="KW-0812">Transmembrane</keyword>
<keyword evidence="2" id="KW-1133">Transmembrane helix</keyword>
<feature type="chain" id="PRO_5040389668" description="Tetratricopeptide repeat protein 17" evidence="3">
    <location>
        <begin position="24"/>
        <end position="360"/>
    </location>
</feature>
<keyword evidence="5" id="KW-1185">Reference proteome</keyword>
<evidence type="ECO:0000256" key="2">
    <source>
        <dbReference type="SAM" id="Phobius"/>
    </source>
</evidence>
<dbReference type="AlphaFoldDB" id="A0A9N9RSF5"/>
<keyword evidence="3" id="KW-0732">Signal</keyword>
<organism evidence="4 5">
    <name type="scientific">Chironomus riparius</name>
    <dbReference type="NCBI Taxonomy" id="315576"/>
    <lineage>
        <taxon>Eukaryota</taxon>
        <taxon>Metazoa</taxon>
        <taxon>Ecdysozoa</taxon>
        <taxon>Arthropoda</taxon>
        <taxon>Hexapoda</taxon>
        <taxon>Insecta</taxon>
        <taxon>Pterygota</taxon>
        <taxon>Neoptera</taxon>
        <taxon>Endopterygota</taxon>
        <taxon>Diptera</taxon>
        <taxon>Nematocera</taxon>
        <taxon>Chironomoidea</taxon>
        <taxon>Chironomidae</taxon>
        <taxon>Chironominae</taxon>
        <taxon>Chironomus</taxon>
    </lineage>
</organism>
<evidence type="ECO:0000313" key="4">
    <source>
        <dbReference type="EMBL" id="CAG9802578.1"/>
    </source>
</evidence>
<dbReference type="Proteomes" id="UP001153620">
    <property type="component" value="Chromosome 2"/>
</dbReference>
<evidence type="ECO:0000256" key="3">
    <source>
        <dbReference type="SAM" id="SignalP"/>
    </source>
</evidence>
<accession>A0A9N9RSF5</accession>
<dbReference type="Pfam" id="PF13431">
    <property type="entry name" value="TPR_17"/>
    <property type="match status" value="1"/>
</dbReference>
<reference evidence="4" key="1">
    <citation type="submission" date="2022-01" db="EMBL/GenBank/DDBJ databases">
        <authorList>
            <person name="King R."/>
        </authorList>
    </citation>
    <scope>NUCLEOTIDE SEQUENCE</scope>
</reference>